<sequence>MPAKTTYSLSPIEKSDSQNVNEWVYQTLRKNIMSGEICPGSALTIRGVAEKLDVSPMPVREALRKLASEAAVEIKDNRRISVPLISPEKFKALFSLRTLLETHAAENALPYFTDEKIAELEALDNDVDDAYAAGDIAAGSLANQAFHRFMYEQDPNQVCLPMIESVWLQLGPFVRIGLSKLESYYDYDRHQEAIQAIREVDAFALRRAIESDILDGLSMIRNVDQIYEDLKPK</sequence>
<dbReference type="AlphaFoldDB" id="A0A317CPE8"/>
<dbReference type="OrthoDB" id="9799812at2"/>
<dbReference type="EMBL" id="QGKM01000003">
    <property type="protein sequence ID" value="PWR00439.1"/>
    <property type="molecule type" value="Genomic_DNA"/>
</dbReference>
<organism evidence="5 6">
    <name type="scientific">Leucothrix pacifica</name>
    <dbReference type="NCBI Taxonomy" id="1247513"/>
    <lineage>
        <taxon>Bacteria</taxon>
        <taxon>Pseudomonadati</taxon>
        <taxon>Pseudomonadota</taxon>
        <taxon>Gammaproteobacteria</taxon>
        <taxon>Thiotrichales</taxon>
        <taxon>Thiotrichaceae</taxon>
        <taxon>Leucothrix</taxon>
    </lineage>
</organism>
<dbReference type="SMART" id="SM00895">
    <property type="entry name" value="FCD"/>
    <property type="match status" value="1"/>
</dbReference>
<comment type="caution">
    <text evidence="5">The sequence shown here is derived from an EMBL/GenBank/DDBJ whole genome shotgun (WGS) entry which is preliminary data.</text>
</comment>
<keyword evidence="2" id="KW-0238">DNA-binding</keyword>
<keyword evidence="1" id="KW-0805">Transcription regulation</keyword>
<reference evidence="5 6" key="1">
    <citation type="submission" date="2018-05" db="EMBL/GenBank/DDBJ databases">
        <title>Leucothrix arctica sp. nov., isolated from Arctic seawater.</title>
        <authorList>
            <person name="Choi A."/>
            <person name="Baek K."/>
        </authorList>
    </citation>
    <scope>NUCLEOTIDE SEQUENCE [LARGE SCALE GENOMIC DNA]</scope>
    <source>
        <strain evidence="5 6">JCM 18388</strain>
    </source>
</reference>
<evidence type="ECO:0000256" key="2">
    <source>
        <dbReference type="ARBA" id="ARBA00023125"/>
    </source>
</evidence>
<dbReference type="Gene3D" id="1.20.120.530">
    <property type="entry name" value="GntR ligand-binding domain-like"/>
    <property type="match status" value="1"/>
</dbReference>
<dbReference type="Proteomes" id="UP000245539">
    <property type="component" value="Unassembled WGS sequence"/>
</dbReference>
<dbReference type="GO" id="GO:0003700">
    <property type="term" value="F:DNA-binding transcription factor activity"/>
    <property type="evidence" value="ECO:0007669"/>
    <property type="project" value="InterPro"/>
</dbReference>
<keyword evidence="6" id="KW-1185">Reference proteome</keyword>
<gene>
    <name evidence="5" type="ORF">DKW60_01030</name>
</gene>
<dbReference type="InterPro" id="IPR000524">
    <property type="entry name" value="Tscrpt_reg_HTH_GntR"/>
</dbReference>
<dbReference type="SMART" id="SM00345">
    <property type="entry name" value="HTH_GNTR"/>
    <property type="match status" value="1"/>
</dbReference>
<evidence type="ECO:0000256" key="3">
    <source>
        <dbReference type="ARBA" id="ARBA00023163"/>
    </source>
</evidence>
<evidence type="ECO:0000259" key="4">
    <source>
        <dbReference type="PROSITE" id="PS50949"/>
    </source>
</evidence>
<dbReference type="Pfam" id="PF00392">
    <property type="entry name" value="GntR"/>
    <property type="match status" value="1"/>
</dbReference>
<protein>
    <submittedName>
        <fullName evidence="5">GntR family transcriptional regulator</fullName>
    </submittedName>
</protein>
<name>A0A317CPE8_9GAMM</name>
<dbReference type="InterPro" id="IPR036390">
    <property type="entry name" value="WH_DNA-bd_sf"/>
</dbReference>
<keyword evidence="3" id="KW-0804">Transcription</keyword>
<dbReference type="InterPro" id="IPR011711">
    <property type="entry name" value="GntR_C"/>
</dbReference>
<evidence type="ECO:0000256" key="1">
    <source>
        <dbReference type="ARBA" id="ARBA00023015"/>
    </source>
</evidence>
<dbReference type="PROSITE" id="PS50949">
    <property type="entry name" value="HTH_GNTR"/>
    <property type="match status" value="1"/>
</dbReference>
<dbReference type="InterPro" id="IPR008920">
    <property type="entry name" value="TF_FadR/GntR_C"/>
</dbReference>
<dbReference type="SUPFAM" id="SSF48008">
    <property type="entry name" value="GntR ligand-binding domain-like"/>
    <property type="match status" value="1"/>
</dbReference>
<evidence type="ECO:0000313" key="5">
    <source>
        <dbReference type="EMBL" id="PWR00439.1"/>
    </source>
</evidence>
<feature type="domain" description="HTH gntR-type" evidence="4">
    <location>
        <begin position="18"/>
        <end position="85"/>
    </location>
</feature>
<dbReference type="PANTHER" id="PTHR43537:SF39">
    <property type="entry name" value="HTH-TYPE TRANSCRIPTIONAL REGULATOR MCBR"/>
    <property type="match status" value="1"/>
</dbReference>
<dbReference type="RefSeq" id="WP_109835810.1">
    <property type="nucleotide sequence ID" value="NZ_QGKM01000003.1"/>
</dbReference>
<dbReference type="Gene3D" id="1.10.10.10">
    <property type="entry name" value="Winged helix-like DNA-binding domain superfamily/Winged helix DNA-binding domain"/>
    <property type="match status" value="1"/>
</dbReference>
<dbReference type="SUPFAM" id="SSF46785">
    <property type="entry name" value="Winged helix' DNA-binding domain"/>
    <property type="match status" value="1"/>
</dbReference>
<dbReference type="PANTHER" id="PTHR43537">
    <property type="entry name" value="TRANSCRIPTIONAL REGULATOR, GNTR FAMILY"/>
    <property type="match status" value="1"/>
</dbReference>
<proteinExistence type="predicted"/>
<dbReference type="Pfam" id="PF07729">
    <property type="entry name" value="FCD"/>
    <property type="match status" value="1"/>
</dbReference>
<accession>A0A317CPE8</accession>
<dbReference type="InterPro" id="IPR036388">
    <property type="entry name" value="WH-like_DNA-bd_sf"/>
</dbReference>
<evidence type="ECO:0000313" key="6">
    <source>
        <dbReference type="Proteomes" id="UP000245539"/>
    </source>
</evidence>
<dbReference type="GO" id="GO:0003677">
    <property type="term" value="F:DNA binding"/>
    <property type="evidence" value="ECO:0007669"/>
    <property type="project" value="UniProtKB-KW"/>
</dbReference>